<dbReference type="EMBL" id="KQ420404">
    <property type="protein sequence ID" value="KOF80421.1"/>
    <property type="molecule type" value="Genomic_DNA"/>
</dbReference>
<dbReference type="AlphaFoldDB" id="A0A0L8GTM0"/>
<organism evidence="1">
    <name type="scientific">Octopus bimaculoides</name>
    <name type="common">California two-spotted octopus</name>
    <dbReference type="NCBI Taxonomy" id="37653"/>
    <lineage>
        <taxon>Eukaryota</taxon>
        <taxon>Metazoa</taxon>
        <taxon>Spiralia</taxon>
        <taxon>Lophotrochozoa</taxon>
        <taxon>Mollusca</taxon>
        <taxon>Cephalopoda</taxon>
        <taxon>Coleoidea</taxon>
        <taxon>Octopodiformes</taxon>
        <taxon>Octopoda</taxon>
        <taxon>Incirrata</taxon>
        <taxon>Octopodidae</taxon>
        <taxon>Octopus</taxon>
    </lineage>
</organism>
<reference evidence="1" key="1">
    <citation type="submission" date="2015-07" db="EMBL/GenBank/DDBJ databases">
        <title>MeaNS - Measles Nucleotide Surveillance Program.</title>
        <authorList>
            <person name="Tran T."/>
            <person name="Druce J."/>
        </authorList>
    </citation>
    <scope>NUCLEOTIDE SEQUENCE</scope>
    <source>
        <strain evidence="1">UCB-OBI-ISO-001</strain>
        <tissue evidence="1">Gonad</tissue>
    </source>
</reference>
<name>A0A0L8GTM0_OCTBM</name>
<gene>
    <name evidence="1" type="ORF">OCBIM_22027933mg</name>
</gene>
<proteinExistence type="predicted"/>
<sequence length="62" mass="7409">MCVCVCVCMYENISKVYIHLIALYVSNQVKTHLFIDKMALQRYLNRSPHRPRLVFYFIKPSN</sequence>
<protein>
    <submittedName>
        <fullName evidence="1">Uncharacterized protein</fullName>
    </submittedName>
</protein>
<accession>A0A0L8GTM0</accession>
<evidence type="ECO:0000313" key="1">
    <source>
        <dbReference type="EMBL" id="KOF80421.1"/>
    </source>
</evidence>